<evidence type="ECO:0000256" key="9">
    <source>
        <dbReference type="ARBA" id="ARBA00023204"/>
    </source>
</evidence>
<dbReference type="Pfam" id="PF09740">
    <property type="entry name" value="DUF2043"/>
    <property type="match status" value="1"/>
</dbReference>
<evidence type="ECO:0000313" key="13">
    <source>
        <dbReference type="Proteomes" id="UP000887575"/>
    </source>
</evidence>
<keyword evidence="13" id="KW-1185">Reference proteome</keyword>
<dbReference type="InterPro" id="IPR049408">
    <property type="entry name" value="UVSSA_N_a-solenoid_rpt"/>
</dbReference>
<evidence type="ECO:0000259" key="12">
    <source>
        <dbReference type="Pfam" id="PF09740"/>
    </source>
</evidence>
<protein>
    <recommendedName>
        <fullName evidence="12">UV-stimulated scaffold protein A C-terminal domain-containing protein</fullName>
    </recommendedName>
</protein>
<evidence type="ECO:0000256" key="7">
    <source>
        <dbReference type="ARBA" id="ARBA00022833"/>
    </source>
</evidence>
<evidence type="ECO:0000256" key="11">
    <source>
        <dbReference type="SAM" id="MobiDB-lite"/>
    </source>
</evidence>
<dbReference type="Proteomes" id="UP000887575">
    <property type="component" value="Unassembled WGS sequence"/>
</dbReference>
<keyword evidence="6" id="KW-0863">Zinc-finger</keyword>
<feature type="region of interest" description="Disordered" evidence="11">
    <location>
        <begin position="336"/>
        <end position="368"/>
    </location>
</feature>
<sequence>MEQNRRKEVTSLVNRIIKKNDDARRKQIDFEQRDFRDLREIVKKEPEISPLLVEHLLKEAGKAECPTRQLALSLIDYFFSRSHVWRTTVVEKLQDILIVFCELDILHKPLPPPKDEANELKVDAIKRIKVWHTKFANGYERLQNVPSFLASCKAIDYERASASLLAERKREEELKKQQEEKAEKVANQVMERFSTIQNDATRCLTETTYQSITGNLNIFFSISSAIRLLVPDFSKLSENESIFEEKLGSSNDTRVHGLESTDTVTVFLKDAIPQLKVSKENEALAMAVRDGNAMLAFYRKQILRWLSRLAEVGARQEQVAPILKLKMKIDAEQSRISDLKLPEPRQKDENSSDDENRESDFEDVPEKEMEDFINPADESVPLVILEKLRSEERRKRRNLMNEIDDEDQPGTSTGLRGAPSLIPTLSYGLDLKYWGDEVPKDVDIPRNDADAHRFWRAPEEGATTKELTSVYTSRQMTFIGKGVQPEKPCRARLANGKLCPRMDMKKCPIHGVIVERDDEGFPIRELQNLDQQTLVEEAQRRDNEEFLRDVEAATGKKLTDTKKSSKSSRTWGRRVRDVPQGKQVRDELQKKLLDKRTIARVSAHLDAVRKAKIERTFGHQYVHHFKRK</sequence>
<accession>A0AAF3ELM8</accession>
<evidence type="ECO:0000256" key="3">
    <source>
        <dbReference type="ARBA" id="ARBA00022454"/>
    </source>
</evidence>
<keyword evidence="4" id="KW-0479">Metal-binding</keyword>
<dbReference type="WBParaSite" id="MBELARI_LOCUS14951">
    <property type="protein sequence ID" value="MBELARI_LOCUS14951"/>
    <property type="gene ID" value="MBELARI_LOCUS14951"/>
</dbReference>
<feature type="compositionally biased region" description="Basic and acidic residues" evidence="11">
    <location>
        <begin position="574"/>
        <end position="583"/>
    </location>
</feature>
<dbReference type="PANTHER" id="PTHR28670:SF1">
    <property type="entry name" value="UV-STIMULATED SCAFFOLD PROTEIN A"/>
    <property type="match status" value="1"/>
</dbReference>
<dbReference type="GO" id="GO:0009411">
    <property type="term" value="P:response to UV"/>
    <property type="evidence" value="ECO:0007669"/>
    <property type="project" value="InterPro"/>
</dbReference>
<organism evidence="13 14">
    <name type="scientific">Mesorhabditis belari</name>
    <dbReference type="NCBI Taxonomy" id="2138241"/>
    <lineage>
        <taxon>Eukaryota</taxon>
        <taxon>Metazoa</taxon>
        <taxon>Ecdysozoa</taxon>
        <taxon>Nematoda</taxon>
        <taxon>Chromadorea</taxon>
        <taxon>Rhabditida</taxon>
        <taxon>Rhabditina</taxon>
        <taxon>Rhabditomorpha</taxon>
        <taxon>Rhabditoidea</taxon>
        <taxon>Rhabditidae</taxon>
        <taxon>Mesorhabditinae</taxon>
        <taxon>Mesorhabditis</taxon>
    </lineage>
</organism>
<feature type="coiled-coil region" evidence="10">
    <location>
        <begin position="157"/>
        <end position="188"/>
    </location>
</feature>
<keyword evidence="9" id="KW-0234">DNA repair</keyword>
<dbReference type="Pfam" id="PF20867">
    <property type="entry name" value="UVSSA_N"/>
    <property type="match status" value="1"/>
</dbReference>
<reference evidence="14" key="1">
    <citation type="submission" date="2024-02" db="UniProtKB">
        <authorList>
            <consortium name="WormBaseParasite"/>
        </authorList>
    </citation>
    <scope>IDENTIFICATION</scope>
</reference>
<proteinExistence type="inferred from homology"/>
<dbReference type="InterPro" id="IPR049431">
    <property type="entry name" value="UVSSA_C"/>
</dbReference>
<keyword evidence="8 10" id="KW-0175">Coiled coil</keyword>
<evidence type="ECO:0000256" key="2">
    <source>
        <dbReference type="ARBA" id="ARBA00009240"/>
    </source>
</evidence>
<evidence type="ECO:0000256" key="10">
    <source>
        <dbReference type="SAM" id="Coils"/>
    </source>
</evidence>
<dbReference type="PANTHER" id="PTHR28670">
    <property type="entry name" value="UV-STIMULATED SCAFFOLD PROTEIN A"/>
    <property type="match status" value="1"/>
</dbReference>
<evidence type="ECO:0000256" key="5">
    <source>
        <dbReference type="ARBA" id="ARBA00022763"/>
    </source>
</evidence>
<evidence type="ECO:0000313" key="14">
    <source>
        <dbReference type="WBParaSite" id="MBELARI_LOCUS14951"/>
    </source>
</evidence>
<feature type="compositionally biased region" description="Acidic residues" evidence="11">
    <location>
        <begin position="351"/>
        <end position="368"/>
    </location>
</feature>
<dbReference type="GO" id="GO:0006283">
    <property type="term" value="P:transcription-coupled nucleotide-excision repair"/>
    <property type="evidence" value="ECO:0007669"/>
    <property type="project" value="TreeGrafter"/>
</dbReference>
<dbReference type="GO" id="GO:0005694">
    <property type="term" value="C:chromosome"/>
    <property type="evidence" value="ECO:0007669"/>
    <property type="project" value="UniProtKB-SubCell"/>
</dbReference>
<feature type="domain" description="UV-stimulated scaffold protein A C-terminal" evidence="12">
    <location>
        <begin position="422"/>
        <end position="524"/>
    </location>
</feature>
<feature type="compositionally biased region" description="Basic and acidic residues" evidence="11">
    <location>
        <begin position="336"/>
        <end position="350"/>
    </location>
</feature>
<keyword evidence="5" id="KW-0227">DNA damage</keyword>
<keyword evidence="7" id="KW-0862">Zinc</keyword>
<dbReference type="GO" id="GO:0008270">
    <property type="term" value="F:zinc ion binding"/>
    <property type="evidence" value="ECO:0007669"/>
    <property type="project" value="UniProtKB-KW"/>
</dbReference>
<evidence type="ECO:0000256" key="1">
    <source>
        <dbReference type="ARBA" id="ARBA00004286"/>
    </source>
</evidence>
<evidence type="ECO:0000256" key="4">
    <source>
        <dbReference type="ARBA" id="ARBA00022723"/>
    </source>
</evidence>
<comment type="similarity">
    <text evidence="2">Belongs to the UVSSA family.</text>
</comment>
<feature type="region of interest" description="Disordered" evidence="11">
    <location>
        <begin position="398"/>
        <end position="419"/>
    </location>
</feature>
<dbReference type="GO" id="GO:0000993">
    <property type="term" value="F:RNA polymerase II complex binding"/>
    <property type="evidence" value="ECO:0007669"/>
    <property type="project" value="TreeGrafter"/>
</dbReference>
<keyword evidence="3" id="KW-0158">Chromosome</keyword>
<evidence type="ECO:0000256" key="6">
    <source>
        <dbReference type="ARBA" id="ARBA00022771"/>
    </source>
</evidence>
<feature type="region of interest" description="Disordered" evidence="11">
    <location>
        <begin position="557"/>
        <end position="583"/>
    </location>
</feature>
<name>A0AAF3ELM8_9BILA</name>
<evidence type="ECO:0000256" key="8">
    <source>
        <dbReference type="ARBA" id="ARBA00023054"/>
    </source>
</evidence>
<dbReference type="AlphaFoldDB" id="A0AAF3ELM8"/>
<dbReference type="InterPro" id="IPR018610">
    <property type="entry name" value="UVSSA"/>
</dbReference>
<comment type="subcellular location">
    <subcellularLocation>
        <location evidence="1">Chromosome</location>
    </subcellularLocation>
</comment>